<feature type="domain" description="Nucleoside phosphorylase" evidence="4">
    <location>
        <begin position="2"/>
        <end position="244"/>
    </location>
</feature>
<dbReference type="GO" id="GO:0006166">
    <property type="term" value="P:purine ribonucleoside salvage"/>
    <property type="evidence" value="ECO:0007669"/>
    <property type="project" value="UniProtKB-UniRule"/>
</dbReference>
<dbReference type="CDD" id="cd09010">
    <property type="entry name" value="MTAP_SsMTAPII_like_MTIP"/>
    <property type="match status" value="1"/>
</dbReference>
<dbReference type="SUPFAM" id="SSF53167">
    <property type="entry name" value="Purine and uridine phosphorylases"/>
    <property type="match status" value="1"/>
</dbReference>
<organism evidence="5 6">
    <name type="scientific">Candidatus Accumulibacter meliphilus</name>
    <dbReference type="NCBI Taxonomy" id="2211374"/>
    <lineage>
        <taxon>Bacteria</taxon>
        <taxon>Pseudomonadati</taxon>
        <taxon>Pseudomonadota</taxon>
        <taxon>Betaproteobacteria</taxon>
        <taxon>Candidatus Accumulibacter</taxon>
    </lineage>
</organism>
<dbReference type="GO" id="GO:0017061">
    <property type="term" value="F:S-methyl-5-thioadenosine phosphorylase activity"/>
    <property type="evidence" value="ECO:0007669"/>
    <property type="project" value="InterPro"/>
</dbReference>
<dbReference type="UniPathway" id="UPA00606"/>
<dbReference type="NCBIfam" id="NF006599">
    <property type="entry name" value="PRK09136.1"/>
    <property type="match status" value="1"/>
</dbReference>
<feature type="binding site" evidence="3">
    <location>
        <position position="8"/>
    </location>
    <ligand>
        <name>phosphate</name>
        <dbReference type="ChEBI" id="CHEBI:43474"/>
    </ligand>
</feature>
<evidence type="ECO:0000259" key="4">
    <source>
        <dbReference type="Pfam" id="PF01048"/>
    </source>
</evidence>
<keyword evidence="1 3" id="KW-0328">Glycosyltransferase</keyword>
<feature type="binding site" evidence="3">
    <location>
        <position position="183"/>
    </location>
    <ligand>
        <name>substrate</name>
    </ligand>
</feature>
<keyword evidence="3" id="KW-0660">Purine salvage</keyword>
<comment type="similarity">
    <text evidence="3">Belongs to the PNP/MTAP phosphorylase family. MTAP subfamily.</text>
</comment>
<comment type="miscellaneous">
    <text evidence="3">Although this enzyme belongs to the family of MTA phosphorylases based on sequence homology, it has been shown that conserved amino acid substitutions in the substrate binding pocket convert the substrate specificity of this enzyme from 6-aminopurines to 6-oxopurines.</text>
</comment>
<reference evidence="5 6" key="1">
    <citation type="submission" date="2018-05" db="EMBL/GenBank/DDBJ databases">
        <title>Integrated omic analyses show evidence that a Ca. Accumulibacter phosphatis strain performs denitrification under micro-aerobic conditions.</title>
        <authorList>
            <person name="Camejo P.Y."/>
            <person name="Katherine M.D."/>
            <person name="Daniel N.R."/>
        </authorList>
    </citation>
    <scope>NUCLEOTIDE SEQUENCE [LARGE SCALE GENOMIC DNA]</scope>
    <source>
        <strain evidence="5">UW-LDO-IC</strain>
    </source>
</reference>
<dbReference type="GO" id="GO:0005829">
    <property type="term" value="C:cytosol"/>
    <property type="evidence" value="ECO:0007669"/>
    <property type="project" value="TreeGrafter"/>
</dbReference>
<dbReference type="EMBL" id="QPGA01000001">
    <property type="protein sequence ID" value="RDE52222.1"/>
    <property type="molecule type" value="Genomic_DNA"/>
</dbReference>
<accession>A0A369XTY4</accession>
<dbReference type="InterPro" id="IPR000845">
    <property type="entry name" value="Nucleoside_phosphorylase_d"/>
</dbReference>
<dbReference type="HAMAP" id="MF_01963">
    <property type="entry name" value="MTAP"/>
    <property type="match status" value="1"/>
</dbReference>
<dbReference type="InterPro" id="IPR035994">
    <property type="entry name" value="Nucleoside_phosphorylase_sf"/>
</dbReference>
<comment type="function">
    <text evidence="3">Purine nucleoside phosphorylase which is highly specific for 6-oxopurine nucleosides. Cleaves guanosine or inosine to respective bases and sugar-1-phosphate molecules. Involved in purine salvage.</text>
</comment>
<feature type="binding site" evidence="3">
    <location>
        <position position="184"/>
    </location>
    <ligand>
        <name>phosphate</name>
        <dbReference type="ChEBI" id="CHEBI:43474"/>
    </ligand>
</feature>
<dbReference type="PANTHER" id="PTHR42679:SF2">
    <property type="entry name" value="S-METHYL-5'-THIOADENOSINE PHOSPHORYLASE"/>
    <property type="match status" value="1"/>
</dbReference>
<dbReference type="AlphaFoldDB" id="A0A369XTY4"/>
<evidence type="ECO:0000313" key="5">
    <source>
        <dbReference type="EMBL" id="RDE52222.1"/>
    </source>
</evidence>
<evidence type="ECO:0000256" key="3">
    <source>
        <dbReference type="HAMAP-Rule" id="MF_01963"/>
    </source>
</evidence>
<proteinExistence type="inferred from homology"/>
<comment type="subunit">
    <text evidence="3">Homohexamer. Dimer of a homotrimer.</text>
</comment>
<name>A0A369XTY4_9PROT</name>
<feature type="binding site" evidence="3">
    <location>
        <begin position="207"/>
        <end position="209"/>
    </location>
    <ligand>
        <name>substrate</name>
    </ligand>
</feature>
<dbReference type="PANTHER" id="PTHR42679">
    <property type="entry name" value="S-METHYL-5'-THIOADENOSINE PHOSPHORYLASE"/>
    <property type="match status" value="1"/>
</dbReference>
<gene>
    <name evidence="5" type="ORF">DVS81_00115</name>
</gene>
<comment type="catalytic activity">
    <reaction evidence="3">
        <text>a purine D-ribonucleoside + phosphate = a purine nucleobase + alpha-D-ribose 1-phosphate</text>
        <dbReference type="Rhea" id="RHEA:19805"/>
        <dbReference type="ChEBI" id="CHEBI:26386"/>
        <dbReference type="ChEBI" id="CHEBI:43474"/>
        <dbReference type="ChEBI" id="CHEBI:57720"/>
        <dbReference type="ChEBI" id="CHEBI:142355"/>
        <dbReference type="EC" id="2.4.2.1"/>
    </reaction>
</comment>
<dbReference type="InterPro" id="IPR010044">
    <property type="entry name" value="MTAP"/>
</dbReference>
<evidence type="ECO:0000256" key="1">
    <source>
        <dbReference type="ARBA" id="ARBA00022676"/>
    </source>
</evidence>
<dbReference type="Pfam" id="PF01048">
    <property type="entry name" value="PNP_UDP_1"/>
    <property type="match status" value="1"/>
</dbReference>
<comment type="caution">
    <text evidence="3">Lacks conserved residue(s) required for the propagation of feature annotation.</text>
</comment>
<protein>
    <recommendedName>
        <fullName evidence="3">Probable 6-oxopurine nucleoside phosphorylase</fullName>
        <ecNumber evidence="3">2.4.2.1</ecNumber>
    </recommendedName>
    <alternativeName>
        <fullName evidence="3">Purine nucleoside phosphorylase</fullName>
        <shortName evidence="3">PNP</shortName>
    </alternativeName>
</protein>
<evidence type="ECO:0000256" key="2">
    <source>
        <dbReference type="ARBA" id="ARBA00022679"/>
    </source>
</evidence>
<dbReference type="Gene3D" id="3.40.50.1580">
    <property type="entry name" value="Nucleoside phosphorylase domain"/>
    <property type="match status" value="1"/>
</dbReference>
<feature type="binding site" evidence="3">
    <location>
        <begin position="50"/>
        <end position="51"/>
    </location>
    <ligand>
        <name>phosphate</name>
        <dbReference type="ChEBI" id="CHEBI:43474"/>
    </ligand>
</feature>
<sequence>MLAIIGGSGLTQLAKLEVGQRKVVSTPYGEPSAALSFGHFAGRPVVFLARHGDQHSIPPHQVNYRANLWALAEARVLGIVAVAAVGSIRADLRPGDLVLPDQIIDYTWGRPSTFHEGPGAVVAHIDFTEPYDHALRRRLLDAAATIGIRLGATAVYAATQGPRLESAAEINRLERDGADVVGMTGMPEAALARELALPYAALNVVANYAAGRGDDRGGISLEAIHAVLAASMQQVHAIIEAMLRDDD</sequence>
<dbReference type="Proteomes" id="UP000253831">
    <property type="component" value="Unassembled WGS sequence"/>
</dbReference>
<feature type="site" description="Important for substrate specificity" evidence="3">
    <location>
        <position position="165"/>
    </location>
</feature>
<evidence type="ECO:0000313" key="6">
    <source>
        <dbReference type="Proteomes" id="UP000253831"/>
    </source>
</evidence>
<comment type="pathway">
    <text evidence="3">Purine metabolism; purine nucleoside salvage.</text>
</comment>
<feature type="site" description="Important for substrate specificity" evidence="3">
    <location>
        <position position="221"/>
    </location>
</feature>
<keyword evidence="2 3" id="KW-0808">Transferase</keyword>
<comment type="caution">
    <text evidence="5">The sequence shown here is derived from an EMBL/GenBank/DDBJ whole genome shotgun (WGS) entry which is preliminary data.</text>
</comment>
<dbReference type="GO" id="GO:0019509">
    <property type="term" value="P:L-methionine salvage from methylthioadenosine"/>
    <property type="evidence" value="ECO:0007669"/>
    <property type="project" value="TreeGrafter"/>
</dbReference>
<dbReference type="EC" id="2.4.2.1" evidence="3"/>